<keyword evidence="9" id="KW-0206">Cytoskeleton</keyword>
<evidence type="ECO:0000256" key="10">
    <source>
        <dbReference type="ARBA" id="ARBA00023288"/>
    </source>
</evidence>
<keyword evidence="10" id="KW-0449">Lipoprotein</keyword>
<dbReference type="GeneTree" id="ENSGT00940000160112"/>
<reference evidence="13 14" key="1">
    <citation type="journal article" date="2007" name="Nature">
        <title>The medaka draft genome and insights into vertebrate genome evolution.</title>
        <authorList>
            <person name="Kasahara M."/>
            <person name="Naruse K."/>
            <person name="Sasaki S."/>
            <person name="Nakatani Y."/>
            <person name="Qu W."/>
            <person name="Ahsan B."/>
            <person name="Yamada T."/>
            <person name="Nagayasu Y."/>
            <person name="Doi K."/>
            <person name="Kasai Y."/>
            <person name="Jindo T."/>
            <person name="Kobayashi D."/>
            <person name="Shimada A."/>
            <person name="Toyoda A."/>
            <person name="Kuroki Y."/>
            <person name="Fujiyama A."/>
            <person name="Sasaki T."/>
            <person name="Shimizu A."/>
            <person name="Asakawa S."/>
            <person name="Shimizu N."/>
            <person name="Hashimoto S."/>
            <person name="Yang J."/>
            <person name="Lee Y."/>
            <person name="Matsushima K."/>
            <person name="Sugano S."/>
            <person name="Sakaizumi M."/>
            <person name="Narita T."/>
            <person name="Ohishi K."/>
            <person name="Haga S."/>
            <person name="Ohta F."/>
            <person name="Nomoto H."/>
            <person name="Nogata K."/>
            <person name="Morishita T."/>
            <person name="Endo T."/>
            <person name="Shin-I T."/>
            <person name="Takeda H."/>
            <person name="Morishita S."/>
            <person name="Kohara Y."/>
        </authorList>
    </citation>
    <scope>NUCLEOTIDE SEQUENCE [LARGE SCALE GENOMIC DNA]</scope>
    <source>
        <strain evidence="13 14">Hd-rR</strain>
    </source>
</reference>
<evidence type="ECO:0000256" key="11">
    <source>
        <dbReference type="SAM" id="MobiDB-lite"/>
    </source>
</evidence>
<dbReference type="InterPro" id="IPR039056">
    <property type="entry name" value="SPEC"/>
</dbReference>
<dbReference type="Gene3D" id="3.90.810.10">
    <property type="entry name" value="CRIB domain"/>
    <property type="match status" value="1"/>
</dbReference>
<evidence type="ECO:0000256" key="7">
    <source>
        <dbReference type="ARBA" id="ARBA00023136"/>
    </source>
</evidence>
<dbReference type="FunFam" id="3.90.810.10:FF:000015">
    <property type="entry name" value="CDC42 small effector protein 1"/>
    <property type="match status" value="1"/>
</dbReference>
<accession>A0A3B3HU11</accession>
<reference evidence="13" key="2">
    <citation type="submission" date="2025-08" db="UniProtKB">
        <authorList>
            <consortium name="Ensembl"/>
        </authorList>
    </citation>
    <scope>IDENTIFICATION</scope>
    <source>
        <strain evidence="13">Hd-rR</strain>
    </source>
</reference>
<dbReference type="PANTHER" id="PTHR13502">
    <property type="entry name" value="CDC42 SMALL EFFECTOR PROTEIN HOMOLOG"/>
    <property type="match status" value="1"/>
</dbReference>
<dbReference type="InterPro" id="IPR036936">
    <property type="entry name" value="CRIB_dom_sf"/>
</dbReference>
<dbReference type="Proteomes" id="UP000001038">
    <property type="component" value="Chromosome 11"/>
</dbReference>
<gene>
    <name evidence="13" type="primary">cdc42se1</name>
</gene>
<evidence type="ECO:0000256" key="3">
    <source>
        <dbReference type="ARBA" id="ARBA00005720"/>
    </source>
</evidence>
<keyword evidence="14" id="KW-1185">Reference proteome</keyword>
<dbReference type="PANTHER" id="PTHR13502:SF3">
    <property type="entry name" value="CDC42 SMALL EFFECTOR PROTEIN 1"/>
    <property type="match status" value="1"/>
</dbReference>
<keyword evidence="8" id="KW-0564">Palmitate</keyword>
<comment type="similarity">
    <text evidence="3">Belongs to the CDC42SE/SPEC family.</text>
</comment>
<evidence type="ECO:0000256" key="8">
    <source>
        <dbReference type="ARBA" id="ARBA00023139"/>
    </source>
</evidence>
<evidence type="ECO:0000313" key="13">
    <source>
        <dbReference type="Ensembl" id="ENSORLP00000035111.1"/>
    </source>
</evidence>
<keyword evidence="7" id="KW-0472">Membrane</keyword>
<dbReference type="InParanoid" id="A0A3B3HU11"/>
<feature type="domain" description="CRIB" evidence="12">
    <location>
        <begin position="208"/>
        <end position="221"/>
    </location>
</feature>
<dbReference type="PROSITE" id="PS50108">
    <property type="entry name" value="CRIB"/>
    <property type="match status" value="1"/>
</dbReference>
<dbReference type="Ensembl" id="ENSORLT00000038406.1">
    <property type="protein sequence ID" value="ENSORLP00000035111.1"/>
    <property type="gene ID" value="ENSORLG00000025737.1"/>
</dbReference>
<feature type="region of interest" description="Disordered" evidence="11">
    <location>
        <begin position="225"/>
        <end position="253"/>
    </location>
</feature>
<evidence type="ECO:0000256" key="2">
    <source>
        <dbReference type="ARBA" id="ARBA00004245"/>
    </source>
</evidence>
<dbReference type="GO" id="GO:0035023">
    <property type="term" value="P:regulation of Rho protein signal transduction"/>
    <property type="evidence" value="ECO:0007669"/>
    <property type="project" value="InterPro"/>
</dbReference>
<dbReference type="InterPro" id="IPR000095">
    <property type="entry name" value="CRIB_dom"/>
</dbReference>
<dbReference type="GO" id="GO:0008360">
    <property type="term" value="P:regulation of cell shape"/>
    <property type="evidence" value="ECO:0007669"/>
    <property type="project" value="UniProtKB-KW"/>
</dbReference>
<sequence length="253" mass="28293">MTQFGQQREQFGCKKRKDGFLKKSHEVLQTEKRMDFLLGATPHRERETERDRETGRLCPGAAAAGSGSQGAVFQLLCCHFSFFCDADVMVVHPGVQEKKTNCCCCLVVIQLIRPSGSPTLSCFQIRRLALTRKVKLEAAPLKTSDFGFEDYLQSAVPRPACRVEAQPNGRLQDRQSITMSDFWHKMGCCVVAKPPPKKKRRKIDRSMIGEPTNFIHLTHIGSGEMAEGLQPSGPVQEQMRSKGPNTNVRNSLL</sequence>
<keyword evidence="5" id="KW-0963">Cytoplasm</keyword>
<evidence type="ECO:0000256" key="6">
    <source>
        <dbReference type="ARBA" id="ARBA00022960"/>
    </source>
</evidence>
<evidence type="ECO:0000259" key="12">
    <source>
        <dbReference type="PROSITE" id="PS50108"/>
    </source>
</evidence>
<evidence type="ECO:0000256" key="1">
    <source>
        <dbReference type="ARBA" id="ARBA00004193"/>
    </source>
</evidence>
<name>A0A3B3HU11_ORYLA</name>
<dbReference type="GO" id="GO:0005856">
    <property type="term" value="C:cytoskeleton"/>
    <property type="evidence" value="ECO:0007669"/>
    <property type="project" value="UniProtKB-SubCell"/>
</dbReference>
<proteinExistence type="inferred from homology"/>
<dbReference type="GO" id="GO:0005886">
    <property type="term" value="C:plasma membrane"/>
    <property type="evidence" value="ECO:0000318"/>
    <property type="project" value="GO_Central"/>
</dbReference>
<comment type="subcellular location">
    <subcellularLocation>
        <location evidence="1">Cell membrane</location>
        <topology evidence="1">Lipid-anchor</topology>
    </subcellularLocation>
    <subcellularLocation>
        <location evidence="2">Cytoplasm</location>
        <location evidence="2">Cytoskeleton</location>
    </subcellularLocation>
</comment>
<feature type="compositionally biased region" description="Polar residues" evidence="11">
    <location>
        <begin position="243"/>
        <end position="253"/>
    </location>
</feature>
<evidence type="ECO:0000256" key="5">
    <source>
        <dbReference type="ARBA" id="ARBA00022490"/>
    </source>
</evidence>
<organism evidence="13 14">
    <name type="scientific">Oryzias latipes</name>
    <name type="common">Japanese rice fish</name>
    <name type="synonym">Japanese killifish</name>
    <dbReference type="NCBI Taxonomy" id="8090"/>
    <lineage>
        <taxon>Eukaryota</taxon>
        <taxon>Metazoa</taxon>
        <taxon>Chordata</taxon>
        <taxon>Craniata</taxon>
        <taxon>Vertebrata</taxon>
        <taxon>Euteleostomi</taxon>
        <taxon>Actinopterygii</taxon>
        <taxon>Neopterygii</taxon>
        <taxon>Teleostei</taxon>
        <taxon>Neoteleostei</taxon>
        <taxon>Acanthomorphata</taxon>
        <taxon>Ovalentaria</taxon>
        <taxon>Atherinomorphae</taxon>
        <taxon>Beloniformes</taxon>
        <taxon>Adrianichthyidae</taxon>
        <taxon>Oryziinae</taxon>
        <taxon>Oryzias</taxon>
    </lineage>
</organism>
<reference evidence="13" key="3">
    <citation type="submission" date="2025-09" db="UniProtKB">
        <authorList>
            <consortium name="Ensembl"/>
        </authorList>
    </citation>
    <scope>IDENTIFICATION</scope>
    <source>
        <strain evidence="13">Hd-rR</strain>
    </source>
</reference>
<protein>
    <recommendedName>
        <fullName evidence="12">CRIB domain-containing protein</fullName>
    </recommendedName>
</protein>
<keyword evidence="6" id="KW-0133">Cell shape</keyword>
<keyword evidence="4" id="KW-1003">Cell membrane</keyword>
<dbReference type="Bgee" id="ENSORLG00000025737">
    <property type="expression patterns" value="Expressed in heart and 13 other cell types or tissues"/>
</dbReference>
<dbReference type="STRING" id="8090.ENSORLP00000035111"/>
<evidence type="ECO:0000256" key="9">
    <source>
        <dbReference type="ARBA" id="ARBA00023212"/>
    </source>
</evidence>
<evidence type="ECO:0000256" key="4">
    <source>
        <dbReference type="ARBA" id="ARBA00022475"/>
    </source>
</evidence>
<dbReference type="AlphaFoldDB" id="A0A3B3HU11"/>
<evidence type="ECO:0000313" key="14">
    <source>
        <dbReference type="Proteomes" id="UP000001038"/>
    </source>
</evidence>
<dbReference type="GO" id="GO:0031267">
    <property type="term" value="F:small GTPase binding"/>
    <property type="evidence" value="ECO:0007669"/>
    <property type="project" value="InterPro"/>
</dbReference>